<dbReference type="InterPro" id="IPR001584">
    <property type="entry name" value="Integrase_cat-core"/>
</dbReference>
<sequence length="120" mass="14155">MKMLARGYVYWTIINRDIEEAVRHCRNCHEAAKMPKKTVFNSWTTEKKPWDRIHIDYVGPLNGRMYLVVVDAYSKWPEVFEMSSSSTTATLRELRMLFARFENPRVIVSDNGTQFTAKEF</sequence>
<dbReference type="Proteomes" id="UP001303046">
    <property type="component" value="Unassembled WGS sequence"/>
</dbReference>
<name>A0ABR1D6T9_NECAM</name>
<dbReference type="Pfam" id="PF00665">
    <property type="entry name" value="rve"/>
    <property type="match status" value="1"/>
</dbReference>
<evidence type="ECO:0000259" key="1">
    <source>
        <dbReference type="PROSITE" id="PS50994"/>
    </source>
</evidence>
<dbReference type="InterPro" id="IPR036397">
    <property type="entry name" value="RNaseH_sf"/>
</dbReference>
<proteinExistence type="predicted"/>
<keyword evidence="3" id="KW-1185">Reference proteome</keyword>
<comment type="caution">
    <text evidence="2">The sequence shown here is derived from an EMBL/GenBank/DDBJ whole genome shotgun (WGS) entry which is preliminary data.</text>
</comment>
<dbReference type="Gene3D" id="3.30.420.10">
    <property type="entry name" value="Ribonuclease H-like superfamily/Ribonuclease H"/>
    <property type="match status" value="1"/>
</dbReference>
<accession>A0ABR1D6T9</accession>
<reference evidence="2 3" key="1">
    <citation type="submission" date="2023-08" db="EMBL/GenBank/DDBJ databases">
        <title>A Necator americanus chromosomal reference genome.</title>
        <authorList>
            <person name="Ilik V."/>
            <person name="Petrzelkova K.J."/>
            <person name="Pardy F."/>
            <person name="Fuh T."/>
            <person name="Niatou-Singa F.S."/>
            <person name="Gouil Q."/>
            <person name="Baker L."/>
            <person name="Ritchie M.E."/>
            <person name="Jex A.R."/>
            <person name="Gazzola D."/>
            <person name="Li H."/>
            <person name="Toshio Fujiwara R."/>
            <person name="Zhan B."/>
            <person name="Aroian R.V."/>
            <person name="Pafco B."/>
            <person name="Schwarz E.M."/>
        </authorList>
    </citation>
    <scope>NUCLEOTIDE SEQUENCE [LARGE SCALE GENOMIC DNA]</scope>
    <source>
        <strain evidence="2 3">Aroian</strain>
        <tissue evidence="2">Whole animal</tissue>
    </source>
</reference>
<protein>
    <recommendedName>
        <fullName evidence="1">Integrase catalytic domain-containing protein</fullName>
    </recommendedName>
</protein>
<evidence type="ECO:0000313" key="2">
    <source>
        <dbReference type="EMBL" id="KAK6745962.1"/>
    </source>
</evidence>
<dbReference type="PANTHER" id="PTHR37984">
    <property type="entry name" value="PROTEIN CBG26694"/>
    <property type="match status" value="1"/>
</dbReference>
<dbReference type="InterPro" id="IPR012337">
    <property type="entry name" value="RNaseH-like_sf"/>
</dbReference>
<dbReference type="EMBL" id="JAVFWL010000003">
    <property type="protein sequence ID" value="KAK6745962.1"/>
    <property type="molecule type" value="Genomic_DNA"/>
</dbReference>
<dbReference type="PROSITE" id="PS50994">
    <property type="entry name" value="INTEGRASE"/>
    <property type="match status" value="1"/>
</dbReference>
<dbReference type="PANTHER" id="PTHR37984:SF5">
    <property type="entry name" value="PROTEIN NYNRIN-LIKE"/>
    <property type="match status" value="1"/>
</dbReference>
<evidence type="ECO:0000313" key="3">
    <source>
        <dbReference type="Proteomes" id="UP001303046"/>
    </source>
</evidence>
<feature type="domain" description="Integrase catalytic" evidence="1">
    <location>
        <begin position="45"/>
        <end position="120"/>
    </location>
</feature>
<dbReference type="InterPro" id="IPR050951">
    <property type="entry name" value="Retrovirus_Pol_polyprotein"/>
</dbReference>
<dbReference type="SUPFAM" id="SSF53098">
    <property type="entry name" value="Ribonuclease H-like"/>
    <property type="match status" value="1"/>
</dbReference>
<organism evidence="2 3">
    <name type="scientific">Necator americanus</name>
    <name type="common">Human hookworm</name>
    <dbReference type="NCBI Taxonomy" id="51031"/>
    <lineage>
        <taxon>Eukaryota</taxon>
        <taxon>Metazoa</taxon>
        <taxon>Ecdysozoa</taxon>
        <taxon>Nematoda</taxon>
        <taxon>Chromadorea</taxon>
        <taxon>Rhabditida</taxon>
        <taxon>Rhabditina</taxon>
        <taxon>Rhabditomorpha</taxon>
        <taxon>Strongyloidea</taxon>
        <taxon>Ancylostomatidae</taxon>
        <taxon>Bunostominae</taxon>
        <taxon>Necator</taxon>
    </lineage>
</organism>
<gene>
    <name evidence="2" type="primary">Necator_chrIII.g12976</name>
    <name evidence="2" type="ORF">RB195_012209</name>
</gene>